<sequence>MLCFLWEPKAHKKIIFSSFIPLFFISSISIGKKTLGFCHSLVTSDITMQSLSSGVTISFIFLDPIGFKRAFL</sequence>
<evidence type="ECO:0000313" key="2">
    <source>
        <dbReference type="EMBL" id="EKN41157.1"/>
    </source>
</evidence>
<evidence type="ECO:0000256" key="1">
    <source>
        <dbReference type="SAM" id="Phobius"/>
    </source>
</evidence>
<reference evidence="2 3" key="2">
    <citation type="submission" date="2013-03" db="EMBL/GenBank/DDBJ databases">
        <title>Diversity in Clostridium botulinum.</title>
        <authorList>
            <person name="Timme R.E."/>
            <person name="Allard M."/>
            <person name="Luo Y."/>
            <person name="Strain E."/>
            <person name="Gonzalez-Escalona N."/>
            <person name="Brown E."/>
        </authorList>
    </citation>
    <scope>NUCLEOTIDE SEQUENCE [LARGE SCALE GENOMIC DNA]</scope>
    <source>
        <strain evidence="2 3">CFSAN001627</strain>
    </source>
</reference>
<organism evidence="2 3">
    <name type="scientific">Clostridium botulinum CFSAN001627</name>
    <dbReference type="NCBI Taxonomy" id="1232189"/>
    <lineage>
        <taxon>Bacteria</taxon>
        <taxon>Bacillati</taxon>
        <taxon>Bacillota</taxon>
        <taxon>Clostridia</taxon>
        <taxon>Eubacteriales</taxon>
        <taxon>Clostridiaceae</taxon>
        <taxon>Clostridium</taxon>
    </lineage>
</organism>
<proteinExistence type="predicted"/>
<dbReference type="Proteomes" id="UP000011944">
    <property type="component" value="Unassembled WGS sequence"/>
</dbReference>
<keyword evidence="1" id="KW-0812">Transmembrane</keyword>
<accession>M1ZPR9</accession>
<gene>
    <name evidence="2" type="ORF">CFSAN001627_15003</name>
</gene>
<dbReference type="AlphaFoldDB" id="M1ZPR9"/>
<keyword evidence="1" id="KW-1133">Transmembrane helix</keyword>
<reference evidence="2 3" key="1">
    <citation type="submission" date="2012-10" db="EMBL/GenBank/DDBJ databases">
        <authorList>
            <person name="Strain E.A."/>
            <person name="Brown E."/>
            <person name="Allard M.W."/>
            <person name="Gonzalez-Escalona N."/>
            <person name="Timme R."/>
        </authorList>
    </citation>
    <scope>NUCLEOTIDE SEQUENCE [LARGE SCALE GENOMIC DNA]</scope>
    <source>
        <strain evidence="2 3">CFSAN001627</strain>
    </source>
</reference>
<protein>
    <submittedName>
        <fullName evidence="2">Uncharacterized protein</fullName>
    </submittedName>
</protein>
<feature type="transmembrane region" description="Helical" evidence="1">
    <location>
        <begin position="14"/>
        <end position="31"/>
    </location>
</feature>
<keyword evidence="1" id="KW-0472">Membrane</keyword>
<comment type="caution">
    <text evidence="2">The sequence shown here is derived from an EMBL/GenBank/DDBJ whole genome shotgun (WGS) entry which is preliminary data.</text>
</comment>
<dbReference type="EMBL" id="AMXI01000904">
    <property type="protein sequence ID" value="EKN41157.1"/>
    <property type="molecule type" value="Genomic_DNA"/>
</dbReference>
<evidence type="ECO:0000313" key="3">
    <source>
        <dbReference type="Proteomes" id="UP000011944"/>
    </source>
</evidence>
<name>M1ZPR9_CLOBO</name>